<evidence type="ECO:0000256" key="1">
    <source>
        <dbReference type="SAM" id="MobiDB-lite"/>
    </source>
</evidence>
<accession>A0ABN8ZZB2</accession>
<evidence type="ECO:0000313" key="3">
    <source>
        <dbReference type="Proteomes" id="UP001176941"/>
    </source>
</evidence>
<name>A0ABN8ZZB2_RANTA</name>
<keyword evidence="3" id="KW-1185">Reference proteome</keyword>
<sequence>MRRVGWLDRAGPHWRHRGQRPSRAAQTQAPRRQAQCGRSRLAQSCSLHASGAVPGKDHSTHRSAVEKGADAQLAAEEKQHVDEASLRREFHSLSIVVHSLGEPPCTGT</sequence>
<feature type="compositionally biased region" description="Basic and acidic residues" evidence="1">
    <location>
        <begin position="55"/>
        <end position="83"/>
    </location>
</feature>
<organism evidence="2 3">
    <name type="scientific">Rangifer tarandus platyrhynchus</name>
    <name type="common">Svalbard reindeer</name>
    <dbReference type="NCBI Taxonomy" id="3082113"/>
    <lineage>
        <taxon>Eukaryota</taxon>
        <taxon>Metazoa</taxon>
        <taxon>Chordata</taxon>
        <taxon>Craniata</taxon>
        <taxon>Vertebrata</taxon>
        <taxon>Euteleostomi</taxon>
        <taxon>Mammalia</taxon>
        <taxon>Eutheria</taxon>
        <taxon>Laurasiatheria</taxon>
        <taxon>Artiodactyla</taxon>
        <taxon>Ruminantia</taxon>
        <taxon>Pecora</taxon>
        <taxon>Cervidae</taxon>
        <taxon>Odocoileinae</taxon>
        <taxon>Rangifer</taxon>
    </lineage>
</organism>
<proteinExistence type="predicted"/>
<feature type="region of interest" description="Disordered" evidence="1">
    <location>
        <begin position="1"/>
        <end position="83"/>
    </location>
</feature>
<reference evidence="2" key="1">
    <citation type="submission" date="2023-04" db="EMBL/GenBank/DDBJ databases">
        <authorList>
            <consortium name="ELIXIR-Norway"/>
        </authorList>
    </citation>
    <scope>NUCLEOTIDE SEQUENCE [LARGE SCALE GENOMIC DNA]</scope>
</reference>
<gene>
    <name evidence="2" type="ORF">MRATA1EN1_LOCUS27318</name>
</gene>
<dbReference type="EMBL" id="OX459943">
    <property type="protein sequence ID" value="CAI9178356.1"/>
    <property type="molecule type" value="Genomic_DNA"/>
</dbReference>
<evidence type="ECO:0000313" key="2">
    <source>
        <dbReference type="EMBL" id="CAI9178356.1"/>
    </source>
</evidence>
<feature type="compositionally biased region" description="Low complexity" evidence="1">
    <location>
        <begin position="21"/>
        <end position="35"/>
    </location>
</feature>
<protein>
    <submittedName>
        <fullName evidence="2">Uncharacterized protein</fullName>
    </submittedName>
</protein>
<dbReference type="Proteomes" id="UP001176941">
    <property type="component" value="Chromosome 7"/>
</dbReference>